<dbReference type="Proteomes" id="UP000532121">
    <property type="component" value="Unassembled WGS sequence"/>
</dbReference>
<evidence type="ECO:0000256" key="2">
    <source>
        <dbReference type="SAM" id="SignalP"/>
    </source>
</evidence>
<evidence type="ECO:0000259" key="3">
    <source>
        <dbReference type="Pfam" id="PF19804"/>
    </source>
</evidence>
<evidence type="ECO:0000256" key="1">
    <source>
        <dbReference type="SAM" id="MobiDB-lite"/>
    </source>
</evidence>
<gene>
    <name evidence="4" type="ORF">HHO37_06720</name>
</gene>
<evidence type="ECO:0000313" key="4">
    <source>
        <dbReference type="EMBL" id="NMD49353.1"/>
    </source>
</evidence>
<dbReference type="InterPro" id="IPR046254">
    <property type="entry name" value="DUF6287"/>
</dbReference>
<dbReference type="AlphaFoldDB" id="A0A7X9LDN8"/>
<protein>
    <recommendedName>
        <fullName evidence="3">DUF6287 domain-containing protein</fullName>
    </recommendedName>
</protein>
<keyword evidence="2" id="KW-0732">Signal</keyword>
<dbReference type="EMBL" id="JABASA010000012">
    <property type="protein sequence ID" value="NMD49353.1"/>
    <property type="molecule type" value="Genomic_DNA"/>
</dbReference>
<feature type="domain" description="DUF6287" evidence="3">
    <location>
        <begin position="223"/>
        <end position="255"/>
    </location>
</feature>
<reference evidence="4 5" key="1">
    <citation type="submission" date="2020-04" db="EMBL/GenBank/DDBJ databases">
        <title>MicrobeNet Type strains.</title>
        <authorList>
            <person name="Nicholson A.C."/>
        </authorList>
    </citation>
    <scope>NUCLEOTIDE SEQUENCE [LARGE SCALE GENOMIC DNA]</scope>
    <source>
        <strain evidence="4 5">DSM 22768</strain>
    </source>
</reference>
<evidence type="ECO:0000313" key="5">
    <source>
        <dbReference type="Proteomes" id="UP000532121"/>
    </source>
</evidence>
<name>A0A7X9LDN8_STRRT</name>
<feature type="region of interest" description="Disordered" evidence="1">
    <location>
        <begin position="27"/>
        <end position="65"/>
    </location>
</feature>
<accession>A0A7X9LDN8</accession>
<feature type="signal peptide" evidence="2">
    <location>
        <begin position="1"/>
        <end position="20"/>
    </location>
</feature>
<feature type="chain" id="PRO_5038382788" description="DUF6287 domain-containing protein" evidence="2">
    <location>
        <begin position="21"/>
        <end position="329"/>
    </location>
</feature>
<dbReference type="Pfam" id="PF19804">
    <property type="entry name" value="DUF6287"/>
    <property type="match status" value="1"/>
</dbReference>
<proteinExistence type="predicted"/>
<dbReference type="RefSeq" id="WP_193523629.1">
    <property type="nucleotide sequence ID" value="NZ_JABASA010000012.1"/>
</dbReference>
<organism evidence="4 5">
    <name type="scientific">Streptococcus ratti</name>
    <dbReference type="NCBI Taxonomy" id="1341"/>
    <lineage>
        <taxon>Bacteria</taxon>
        <taxon>Bacillati</taxon>
        <taxon>Bacillota</taxon>
        <taxon>Bacilli</taxon>
        <taxon>Lactobacillales</taxon>
        <taxon>Streptococcaceae</taxon>
        <taxon>Streptococcus</taxon>
    </lineage>
</organism>
<sequence>MKKKLVKLVLSLLTVFLLSACRSNNTNPQEAFSQTEAEQTEKETKEQTTSSSSSKEVTEAEVSDEELYASTLEKVAADTTEGHATLYCFYDIDKNGSNELLTGYMASNGKPALLAIYYLKNGISTYLSRSYVASAGGDRESTDIYDDGTVYFAQWSSGTGAGTAYLYQLKADNSGYDILKEQDFDMSAGDEIPTFKNGRSAVDISRLDWKSFQEKTNDTSQKDLNIDEINSGNFQSLAGIWKNGKGETLEITSDGKVNGTMTLQGVKDSGNKSEIPYASLRSGNTGAALALFKIGFKNPRGDQSDTSKPRILVTQNAGNYPAEEYYYRQ</sequence>
<dbReference type="PROSITE" id="PS51257">
    <property type="entry name" value="PROKAR_LIPOPROTEIN"/>
    <property type="match status" value="1"/>
</dbReference>
<comment type="caution">
    <text evidence="4">The sequence shown here is derived from an EMBL/GenBank/DDBJ whole genome shotgun (WGS) entry which is preliminary data.</text>
</comment>